<dbReference type="SMART" id="SM01217">
    <property type="entry name" value="Fn3_like"/>
    <property type="match status" value="1"/>
</dbReference>
<dbReference type="EMBL" id="SNWD01000010">
    <property type="protein sequence ID" value="TDN80317.1"/>
    <property type="molecule type" value="Genomic_DNA"/>
</dbReference>
<dbReference type="InterPro" id="IPR011658">
    <property type="entry name" value="PA14_dom"/>
</dbReference>
<dbReference type="GO" id="GO:0045493">
    <property type="term" value="P:xylan catabolic process"/>
    <property type="evidence" value="ECO:0007669"/>
    <property type="project" value="InterPro"/>
</dbReference>
<dbReference type="GO" id="GO:0031222">
    <property type="term" value="P:arabinan catabolic process"/>
    <property type="evidence" value="ECO:0007669"/>
    <property type="project" value="TreeGrafter"/>
</dbReference>
<dbReference type="SMART" id="SM00758">
    <property type="entry name" value="PA14"/>
    <property type="match status" value="1"/>
</dbReference>
<keyword evidence="2" id="KW-0732">Signal</keyword>
<dbReference type="PRINTS" id="PR00133">
    <property type="entry name" value="GLHYDRLASE3"/>
</dbReference>
<dbReference type="PROSITE" id="PS51820">
    <property type="entry name" value="PA14"/>
    <property type="match status" value="1"/>
</dbReference>
<dbReference type="InterPro" id="IPR001764">
    <property type="entry name" value="Glyco_hydro_3_N"/>
</dbReference>
<dbReference type="Pfam" id="PF00933">
    <property type="entry name" value="Glyco_hydro_3"/>
    <property type="match status" value="1"/>
</dbReference>
<evidence type="ECO:0000313" key="5">
    <source>
        <dbReference type="EMBL" id="TDN80317.1"/>
    </source>
</evidence>
<evidence type="ECO:0000313" key="6">
    <source>
        <dbReference type="Proteomes" id="UP000295493"/>
    </source>
</evidence>
<protein>
    <submittedName>
        <fullName evidence="5">Beta-glucosidase</fullName>
    </submittedName>
</protein>
<dbReference type="PANTHER" id="PTHR42721:SF3">
    <property type="entry name" value="BETA-D-XYLOSIDASE 5-RELATED"/>
    <property type="match status" value="1"/>
</dbReference>
<dbReference type="InterPro" id="IPR017853">
    <property type="entry name" value="GH"/>
</dbReference>
<dbReference type="PANTHER" id="PTHR42721">
    <property type="entry name" value="SUGAR HYDROLASE-RELATED"/>
    <property type="match status" value="1"/>
</dbReference>
<keyword evidence="6" id="KW-1185">Reference proteome</keyword>
<gene>
    <name evidence="5" type="ORF">EV664_110111</name>
</gene>
<dbReference type="Proteomes" id="UP000295493">
    <property type="component" value="Unassembled WGS sequence"/>
</dbReference>
<dbReference type="Gene3D" id="3.40.50.1700">
    <property type="entry name" value="Glycoside hydrolase family 3 C-terminal domain"/>
    <property type="match status" value="2"/>
</dbReference>
<dbReference type="SUPFAM" id="SSF51445">
    <property type="entry name" value="(Trans)glycosidases"/>
    <property type="match status" value="1"/>
</dbReference>
<dbReference type="Gene3D" id="2.60.40.10">
    <property type="entry name" value="Immunoglobulins"/>
    <property type="match status" value="1"/>
</dbReference>
<dbReference type="InterPro" id="IPR002772">
    <property type="entry name" value="Glyco_hydro_3_C"/>
</dbReference>
<dbReference type="GO" id="GO:0009044">
    <property type="term" value="F:xylan 1,4-beta-xylosidase activity"/>
    <property type="evidence" value="ECO:0007669"/>
    <property type="project" value="InterPro"/>
</dbReference>
<keyword evidence="3" id="KW-0378">Hydrolase</keyword>
<organism evidence="5 6">
    <name type="scientific">Stakelama pacifica</name>
    <dbReference type="NCBI Taxonomy" id="517720"/>
    <lineage>
        <taxon>Bacteria</taxon>
        <taxon>Pseudomonadati</taxon>
        <taxon>Pseudomonadota</taxon>
        <taxon>Alphaproteobacteria</taxon>
        <taxon>Sphingomonadales</taxon>
        <taxon>Sphingomonadaceae</taxon>
        <taxon>Stakelama</taxon>
    </lineage>
</organism>
<evidence type="ECO:0000256" key="3">
    <source>
        <dbReference type="ARBA" id="ARBA00022801"/>
    </source>
</evidence>
<dbReference type="SUPFAM" id="SSF56988">
    <property type="entry name" value="Anthrax protective antigen"/>
    <property type="match status" value="1"/>
</dbReference>
<dbReference type="InterPro" id="IPR013783">
    <property type="entry name" value="Ig-like_fold"/>
</dbReference>
<dbReference type="InterPro" id="IPR036962">
    <property type="entry name" value="Glyco_hydro_3_N_sf"/>
</dbReference>
<dbReference type="GO" id="GO:0046556">
    <property type="term" value="F:alpha-L-arabinofuranosidase activity"/>
    <property type="evidence" value="ECO:0007669"/>
    <property type="project" value="TreeGrafter"/>
</dbReference>
<dbReference type="InterPro" id="IPR036881">
    <property type="entry name" value="Glyco_hydro_3_C_sf"/>
</dbReference>
<evidence type="ECO:0000259" key="4">
    <source>
        <dbReference type="PROSITE" id="PS51820"/>
    </source>
</evidence>
<dbReference type="Pfam" id="PF07691">
    <property type="entry name" value="PA14"/>
    <property type="match status" value="1"/>
</dbReference>
<accession>A0A4R6FGK8</accession>
<dbReference type="RefSeq" id="WP_133496347.1">
    <property type="nucleotide sequence ID" value="NZ_SNWD01000010.1"/>
</dbReference>
<dbReference type="Gene3D" id="3.20.20.300">
    <property type="entry name" value="Glycoside hydrolase, family 3, N-terminal domain"/>
    <property type="match status" value="1"/>
</dbReference>
<dbReference type="InterPro" id="IPR037524">
    <property type="entry name" value="PA14/GLEYA"/>
</dbReference>
<dbReference type="Pfam" id="PF14310">
    <property type="entry name" value="Fn3-like"/>
    <property type="match status" value="1"/>
</dbReference>
<proteinExistence type="inferred from homology"/>
<sequence>MLGMTMLMLAAAPGAIQNDEAGREAVANAVEAMSIEQKAAQLQSTAPADPKVGLPAYDWWNEGLHGLARDGYATVFPQAVGLAATWDTDLLHAVGEVVSTEARAKFNAKPVDADRRIYEGLTIWSPNINIFRDPRWGRGQETYGEDPTLSGRLGIAFIEGLQGPDPAHPRVIATPKHFAVHSGPEAGRDGFDVDVSPQDLESTYLPAFRMTVMEAKPESLMCAYNSIHGVPACASGNLMNDRLRKDWGFKGFTVSDCGAVGNIYLFHHYRLDAAGAAAAAIKGGTDLNCGTTYSALPEAVKRGLVSEAEVDTALTRALDARAKLGIAFGADNPWSKIGTDQVGTPAHRALALRAAREAIVLVKNEANRLPLAAKAGMKIAVIGSNADDLNVLEGNYHGTAIDPVTPLEGIRARFGADRVSYAPGSVLADGAPAVVPETALRADGKPGLRAEYFASPKVEGNPVAVRQDRRVDFNYTRVAPLPQLDAKGFAVRWTGEFVPPGAGKYALALDIPACWKDCSTHDAVRLWVDNKLVHDGPLGGPRVTIPYQSDGKPVPIRLELDHDSEDEGLRLMWLPPAQPLIDQAVRVANDADMIVAVAGLSPDLEGEALKVSVPGFVGGDRTDIALPAAQQHLLEALRATGKPVVLVLMSGSAVAVDPDLADAIMVAWYPGAAGGTAIADTLVGDNNPSGRLPVTFYKSVDDLPAFVDYGMKERTYRYFTGTPLWGFGHGLSYTSFGYSNLSVQAGAIGDPVKLSIHVANTGKRAGDEVVQTYILPPDTGKGSGITTPVLQRQLAAFRRVSLKPGKGSNISFTLDPRSISSVARDGTRTVLPGKYRVWVGGGQPGDGAGQWVEFNLDGQGMVLPK</sequence>
<comment type="caution">
    <text evidence="5">The sequence shown here is derived from an EMBL/GenBank/DDBJ whole genome shotgun (WGS) entry which is preliminary data.</text>
</comment>
<dbReference type="OrthoDB" id="9781691at2"/>
<dbReference type="InterPro" id="IPR044993">
    <property type="entry name" value="BXL"/>
</dbReference>
<dbReference type="InterPro" id="IPR026891">
    <property type="entry name" value="Fn3-like"/>
</dbReference>
<evidence type="ECO:0000256" key="2">
    <source>
        <dbReference type="ARBA" id="ARBA00022729"/>
    </source>
</evidence>
<name>A0A4R6FGK8_9SPHN</name>
<feature type="domain" description="PA14" evidence="4">
    <location>
        <begin position="443"/>
        <end position="589"/>
    </location>
</feature>
<comment type="similarity">
    <text evidence="1">Belongs to the glycosyl hydrolase 3 family.</text>
</comment>
<dbReference type="SUPFAM" id="SSF52279">
    <property type="entry name" value="Beta-D-glucan exohydrolase, C-terminal domain"/>
    <property type="match status" value="1"/>
</dbReference>
<dbReference type="AlphaFoldDB" id="A0A4R6FGK8"/>
<reference evidence="5 6" key="1">
    <citation type="submission" date="2019-03" db="EMBL/GenBank/DDBJ databases">
        <title>Genomic Encyclopedia of Type Strains, Phase IV (KMG-IV): sequencing the most valuable type-strain genomes for metagenomic binning, comparative biology and taxonomic classification.</title>
        <authorList>
            <person name="Goeker M."/>
        </authorList>
    </citation>
    <scope>NUCLEOTIDE SEQUENCE [LARGE SCALE GENOMIC DNA]</scope>
    <source>
        <strain evidence="5 6">DSM 25059</strain>
    </source>
</reference>
<dbReference type="Pfam" id="PF01915">
    <property type="entry name" value="Glyco_hydro_3_C"/>
    <property type="match status" value="1"/>
</dbReference>
<evidence type="ECO:0000256" key="1">
    <source>
        <dbReference type="ARBA" id="ARBA00005336"/>
    </source>
</evidence>